<dbReference type="EMBL" id="GBXM01020337">
    <property type="protein sequence ID" value="JAH88240.1"/>
    <property type="molecule type" value="Transcribed_RNA"/>
</dbReference>
<reference evidence="1" key="2">
    <citation type="journal article" date="2015" name="Fish Shellfish Immunol.">
        <title>Early steps in the European eel (Anguilla anguilla)-Vibrio vulnificus interaction in the gills: Role of the RtxA13 toxin.</title>
        <authorList>
            <person name="Callol A."/>
            <person name="Pajuelo D."/>
            <person name="Ebbesson L."/>
            <person name="Teles M."/>
            <person name="MacKenzie S."/>
            <person name="Amaro C."/>
        </authorList>
    </citation>
    <scope>NUCLEOTIDE SEQUENCE</scope>
</reference>
<dbReference type="AlphaFoldDB" id="A0A0E9WFC3"/>
<organism evidence="1">
    <name type="scientific">Anguilla anguilla</name>
    <name type="common">European freshwater eel</name>
    <name type="synonym">Muraena anguilla</name>
    <dbReference type="NCBI Taxonomy" id="7936"/>
    <lineage>
        <taxon>Eukaryota</taxon>
        <taxon>Metazoa</taxon>
        <taxon>Chordata</taxon>
        <taxon>Craniata</taxon>
        <taxon>Vertebrata</taxon>
        <taxon>Euteleostomi</taxon>
        <taxon>Actinopterygii</taxon>
        <taxon>Neopterygii</taxon>
        <taxon>Teleostei</taxon>
        <taxon>Anguilliformes</taxon>
        <taxon>Anguillidae</taxon>
        <taxon>Anguilla</taxon>
    </lineage>
</organism>
<name>A0A0E9WFC3_ANGAN</name>
<protein>
    <submittedName>
        <fullName evidence="1">Uncharacterized protein</fullName>
    </submittedName>
</protein>
<proteinExistence type="predicted"/>
<evidence type="ECO:0000313" key="1">
    <source>
        <dbReference type="EMBL" id="JAH88240.1"/>
    </source>
</evidence>
<reference evidence="1" key="1">
    <citation type="submission" date="2014-11" db="EMBL/GenBank/DDBJ databases">
        <authorList>
            <person name="Amaro Gonzalez C."/>
        </authorList>
    </citation>
    <scope>NUCLEOTIDE SEQUENCE</scope>
</reference>
<accession>A0A0E9WFC3</accession>
<sequence length="57" mass="6725">MFIFLKSSLDHIAIQLQHKQTLQQTDQNLNTKEVLGDHHDAKWSLFTSVVLLYRIFL</sequence>